<feature type="domain" description="HP" evidence="1">
    <location>
        <begin position="622"/>
        <end position="685"/>
    </location>
</feature>
<proteinExistence type="predicted"/>
<dbReference type="Gene3D" id="3.40.20.10">
    <property type="entry name" value="Severin"/>
    <property type="match status" value="2"/>
</dbReference>
<accession>A0AA85JM65</accession>
<reference evidence="3" key="2">
    <citation type="submission" date="2023-11" db="UniProtKB">
        <authorList>
            <consortium name="WormBaseParasite"/>
        </authorList>
    </citation>
    <scope>IDENTIFICATION</scope>
</reference>
<dbReference type="SMART" id="SM00262">
    <property type="entry name" value="GEL"/>
    <property type="match status" value="1"/>
</dbReference>
<dbReference type="InterPro" id="IPR003128">
    <property type="entry name" value="Villin_headpiece"/>
</dbReference>
<dbReference type="Pfam" id="PF02209">
    <property type="entry name" value="VHP"/>
    <property type="match status" value="1"/>
</dbReference>
<dbReference type="GO" id="GO:0008154">
    <property type="term" value="P:actin polymerization or depolymerization"/>
    <property type="evidence" value="ECO:0007669"/>
    <property type="project" value="TreeGrafter"/>
</dbReference>
<dbReference type="SUPFAM" id="SSF55753">
    <property type="entry name" value="Actin depolymerizing proteins"/>
    <property type="match status" value="1"/>
</dbReference>
<dbReference type="PANTHER" id="PTHR11977:SF45">
    <property type="entry name" value="SUPERVILLIN"/>
    <property type="match status" value="1"/>
</dbReference>
<evidence type="ECO:0000313" key="3">
    <source>
        <dbReference type="WBParaSite" id="TREG1_41080.1"/>
    </source>
</evidence>
<evidence type="ECO:0000313" key="2">
    <source>
        <dbReference type="Proteomes" id="UP000050795"/>
    </source>
</evidence>
<dbReference type="PROSITE" id="PS51089">
    <property type="entry name" value="HP"/>
    <property type="match status" value="1"/>
</dbReference>
<dbReference type="InterPro" id="IPR007122">
    <property type="entry name" value="Villin/Gelsolin"/>
</dbReference>
<dbReference type="Proteomes" id="UP000050795">
    <property type="component" value="Unassembled WGS sequence"/>
</dbReference>
<organism evidence="2 3">
    <name type="scientific">Trichobilharzia regenti</name>
    <name type="common">Nasal bird schistosome</name>
    <dbReference type="NCBI Taxonomy" id="157069"/>
    <lineage>
        <taxon>Eukaryota</taxon>
        <taxon>Metazoa</taxon>
        <taxon>Spiralia</taxon>
        <taxon>Lophotrochozoa</taxon>
        <taxon>Platyhelminthes</taxon>
        <taxon>Trematoda</taxon>
        <taxon>Digenea</taxon>
        <taxon>Strigeidida</taxon>
        <taxon>Schistosomatoidea</taxon>
        <taxon>Schistosomatidae</taxon>
        <taxon>Trichobilharzia</taxon>
    </lineage>
</organism>
<dbReference type="GO" id="GO:0051015">
    <property type="term" value="F:actin filament binding"/>
    <property type="evidence" value="ECO:0007669"/>
    <property type="project" value="InterPro"/>
</dbReference>
<dbReference type="GO" id="GO:0051014">
    <property type="term" value="P:actin filament severing"/>
    <property type="evidence" value="ECO:0007669"/>
    <property type="project" value="TreeGrafter"/>
</dbReference>
<dbReference type="SUPFAM" id="SSF47050">
    <property type="entry name" value="VHP, Villin headpiece domain"/>
    <property type="match status" value="1"/>
</dbReference>
<name>A0AA85JM65_TRIRE</name>
<dbReference type="InterPro" id="IPR029006">
    <property type="entry name" value="ADF-H/Gelsolin-like_dom_sf"/>
</dbReference>
<dbReference type="SMART" id="SM00153">
    <property type="entry name" value="VHP"/>
    <property type="match status" value="1"/>
</dbReference>
<dbReference type="Gene3D" id="1.10.950.10">
    <property type="entry name" value="Villin headpiece domain"/>
    <property type="match status" value="1"/>
</dbReference>
<protein>
    <recommendedName>
        <fullName evidence="1">HP domain-containing protein</fullName>
    </recommendedName>
</protein>
<dbReference type="GO" id="GO:0015629">
    <property type="term" value="C:actin cytoskeleton"/>
    <property type="evidence" value="ECO:0007669"/>
    <property type="project" value="TreeGrafter"/>
</dbReference>
<sequence>MNSHNSDILASGCKRPDWTILGKVTDKGETVLFKEKFFDWPDTSRIQLKSLKPGKSASMESSPAVASLAMEPYSAVELYDSTINNPPPPPNLLTLEGRYVGRGGRVCRYEDGILRQFCVETAELRVWHVSEFARFEMPITSHGQFHKENTYVIRWSYKIAHNSVRNGNKRNSENIREHCAYFFWQGSQSKITEKGAAALMTIELDEERGPQIRVIEGKEPPVFCHLFSGRMIVHDGKRTAPKLPSPRMFIVRGEVMEEGHLIEVPVSLSSLRPQGVLFLIQCKKLLANTDSPQIIKAYCWIGHLVPKANLITARYVLSQLKKCCPSELGTDLGDIFEIHQNDRNEMSKEFLNILQLEDQISGPLCLDAIKAHSRLDIWQFTHHRGRKLGVERLNYALQPDPSSLPLDDNMSTAITGEGITERLLATKNLVTSQLSKAPIEPAFPFLLGDLYGIPQPSLFLIVSGLPAVYIWQGWWPVSGMTKSRFMSQKLLRSSSTYSRSSSTTGEYKDDCLWSTSFDDYYDYNSSVSVDGSIDLDDNKPPATTGTGRARFFAVRKAAMHTAKALADKLNTKAYLIYAGLEPPEFLALFPPYDRATDSVAYHQCEEGKTDGQKDLVDNLLDSYSSAAYTLSDLQQRPLPPELDATCLETYLDDKTFQAVFSMSREEFAKLPIWKQTELKKPLGLF</sequence>
<dbReference type="GO" id="GO:0005546">
    <property type="term" value="F:phosphatidylinositol-4,5-bisphosphate binding"/>
    <property type="evidence" value="ECO:0007669"/>
    <property type="project" value="TreeGrafter"/>
</dbReference>
<keyword evidence="2" id="KW-1185">Reference proteome</keyword>
<dbReference type="PANTHER" id="PTHR11977">
    <property type="entry name" value="VILLIN"/>
    <property type="match status" value="1"/>
</dbReference>
<dbReference type="AlphaFoldDB" id="A0AA85JM65"/>
<dbReference type="GO" id="GO:0051016">
    <property type="term" value="P:barbed-end actin filament capping"/>
    <property type="evidence" value="ECO:0007669"/>
    <property type="project" value="TreeGrafter"/>
</dbReference>
<evidence type="ECO:0000259" key="1">
    <source>
        <dbReference type="PROSITE" id="PS51089"/>
    </source>
</evidence>
<dbReference type="InterPro" id="IPR036886">
    <property type="entry name" value="Villin_headpiece_dom_sf"/>
</dbReference>
<dbReference type="WBParaSite" id="TREG1_41080.1">
    <property type="protein sequence ID" value="TREG1_41080.1"/>
    <property type="gene ID" value="TREG1_41080"/>
</dbReference>
<dbReference type="GO" id="GO:0005737">
    <property type="term" value="C:cytoplasm"/>
    <property type="evidence" value="ECO:0007669"/>
    <property type="project" value="TreeGrafter"/>
</dbReference>
<reference evidence="2" key="1">
    <citation type="submission" date="2022-06" db="EMBL/GenBank/DDBJ databases">
        <authorList>
            <person name="Berger JAMES D."/>
            <person name="Berger JAMES D."/>
        </authorList>
    </citation>
    <scope>NUCLEOTIDE SEQUENCE [LARGE SCALE GENOMIC DNA]</scope>
</reference>